<gene>
    <name evidence="1" type="ORF">TBIB3V08_LOCUS5449</name>
</gene>
<dbReference type="EMBL" id="OD565957">
    <property type="protein sequence ID" value="CAD7443035.1"/>
    <property type="molecule type" value="Genomic_DNA"/>
</dbReference>
<evidence type="ECO:0000313" key="1">
    <source>
        <dbReference type="EMBL" id="CAD7443035.1"/>
    </source>
</evidence>
<dbReference type="AlphaFoldDB" id="A0A7R9EXU8"/>
<accession>A0A7R9EXU8</accession>
<reference evidence="1" key="1">
    <citation type="submission" date="2020-11" db="EMBL/GenBank/DDBJ databases">
        <authorList>
            <person name="Tran Van P."/>
        </authorList>
    </citation>
    <scope>NUCLEOTIDE SEQUENCE</scope>
</reference>
<proteinExistence type="predicted"/>
<name>A0A7R9EXU8_9NEOP</name>
<organism evidence="1">
    <name type="scientific">Timema bartmani</name>
    <dbReference type="NCBI Taxonomy" id="61472"/>
    <lineage>
        <taxon>Eukaryota</taxon>
        <taxon>Metazoa</taxon>
        <taxon>Ecdysozoa</taxon>
        <taxon>Arthropoda</taxon>
        <taxon>Hexapoda</taxon>
        <taxon>Insecta</taxon>
        <taxon>Pterygota</taxon>
        <taxon>Neoptera</taxon>
        <taxon>Polyneoptera</taxon>
        <taxon>Phasmatodea</taxon>
        <taxon>Timematodea</taxon>
        <taxon>Timematoidea</taxon>
        <taxon>Timematidae</taxon>
        <taxon>Timema</taxon>
    </lineage>
</organism>
<protein>
    <submittedName>
        <fullName evidence="1">Uncharacterized protein</fullName>
    </submittedName>
</protein>
<sequence>MVSKYLTSPAGMPFQQQHAVPLPPPLKTFPIATIVLHPIGSYLTRISKRNAVSATTCSPPPPTTQDVPYCYYCPPPNWKLFNKDLQTNYKAET</sequence>